<reference evidence="2 3" key="1">
    <citation type="submission" date="2020-07" db="EMBL/GenBank/DDBJ databases">
        <authorList>
            <person name="Feng X."/>
        </authorList>
    </citation>
    <scope>NUCLEOTIDE SEQUENCE [LARGE SCALE GENOMIC DNA]</scope>
    <source>
        <strain evidence="2 3">JCM23202</strain>
    </source>
</reference>
<dbReference type="Pfam" id="PF04326">
    <property type="entry name" value="SLFN_AlbA_2"/>
    <property type="match status" value="1"/>
</dbReference>
<dbReference type="Pfam" id="PF13749">
    <property type="entry name" value="HATPase_c_4"/>
    <property type="match status" value="1"/>
</dbReference>
<evidence type="ECO:0000313" key="3">
    <source>
        <dbReference type="Proteomes" id="UP000526501"/>
    </source>
</evidence>
<comment type="caution">
    <text evidence="2">The sequence shown here is derived from an EMBL/GenBank/DDBJ whole genome shotgun (WGS) entry which is preliminary data.</text>
</comment>
<name>A0A7X1B5P2_9BACT</name>
<feature type="domain" description="Schlafen AlbA-2" evidence="1">
    <location>
        <begin position="22"/>
        <end position="143"/>
    </location>
</feature>
<dbReference type="Proteomes" id="UP000526501">
    <property type="component" value="Unassembled WGS sequence"/>
</dbReference>
<dbReference type="RefSeq" id="WP_185659969.1">
    <property type="nucleotide sequence ID" value="NZ_CAWPOO010000007.1"/>
</dbReference>
<dbReference type="EMBL" id="JACHVC010000007">
    <property type="protein sequence ID" value="MBC2606087.1"/>
    <property type="molecule type" value="Genomic_DNA"/>
</dbReference>
<organism evidence="2 3">
    <name type="scientific">Pelagicoccus albus</name>
    <dbReference type="NCBI Taxonomy" id="415222"/>
    <lineage>
        <taxon>Bacteria</taxon>
        <taxon>Pseudomonadati</taxon>
        <taxon>Verrucomicrobiota</taxon>
        <taxon>Opitutia</taxon>
        <taxon>Puniceicoccales</taxon>
        <taxon>Pelagicoccaceae</taxon>
        <taxon>Pelagicoccus</taxon>
    </lineage>
</organism>
<dbReference type="InterPro" id="IPR007421">
    <property type="entry name" value="Schlafen_AlbA_2_dom"/>
</dbReference>
<sequence length="492" mass="56106">MESQKQTYLLSLVEELCKLPKETEWVEFKHNNEDPEAIGEYISALANSAVYCGKVYAYLLWGVEDTCHEIVGTNFNPSAAKVGAEELENWLLRLLAPKLNFSFHLLQFGENTVVLLEIQASARQPVQFKGQEYIRIGSYKKKLKEHPERERELWRIFDRTPFEQRIAKAHLNGHDALDLLDFPSYFELLSLPLPSNSLAILESLESESIIQQDDAGLWNITNLGAILFAKKLDSFGELRRKAVRVIQYKGEGRIVTVREQIGSKGYAAGFSGLVEYINGLLPSNEVIGQALRKKLPMFPELAIRELVANALIHQDFSQTGNGPMVEIFDSRMEITNPGQPLVKPERFLDSPPKSRNEAIASFMRRIGVCEERGSGIDKVVFETEYYQLPAPRFELAGDSLRSVLFAYKELKEMDKEERIQACYLHACLLFVHRKLMTNSSLRERFKIEEHNRAIASRIINDSIEAGWISPRDPDQGRKHAKYVPFWAGELSL</sequence>
<dbReference type="Gene3D" id="3.30.950.30">
    <property type="entry name" value="Schlafen, AAA domain"/>
    <property type="match status" value="1"/>
</dbReference>
<dbReference type="PANTHER" id="PTHR30595">
    <property type="entry name" value="GLPR-RELATED TRANSCRIPTIONAL REPRESSOR"/>
    <property type="match status" value="1"/>
</dbReference>
<dbReference type="InterPro" id="IPR038461">
    <property type="entry name" value="Schlafen_AlbA_2_dom_sf"/>
</dbReference>
<proteinExistence type="predicted"/>
<dbReference type="PANTHER" id="PTHR30595:SF6">
    <property type="entry name" value="SCHLAFEN ALBA-2 DOMAIN-CONTAINING PROTEIN"/>
    <property type="match status" value="1"/>
</dbReference>
<accession>A0A7X1B5P2</accession>
<evidence type="ECO:0000313" key="2">
    <source>
        <dbReference type="EMBL" id="MBC2606087.1"/>
    </source>
</evidence>
<gene>
    <name evidence="2" type="ORF">H5P27_08520</name>
</gene>
<keyword evidence="3" id="KW-1185">Reference proteome</keyword>
<protein>
    <submittedName>
        <fullName evidence="2">Putative DNA binding domain-containing protein</fullName>
    </submittedName>
</protein>
<evidence type="ECO:0000259" key="1">
    <source>
        <dbReference type="Pfam" id="PF04326"/>
    </source>
</evidence>
<dbReference type="InterPro" id="IPR038475">
    <property type="entry name" value="RecG_C_sf"/>
</dbReference>
<dbReference type="AlphaFoldDB" id="A0A7X1B5P2"/>
<dbReference type="Gene3D" id="3.30.565.60">
    <property type="match status" value="1"/>
</dbReference>